<keyword evidence="1" id="KW-1133">Transmembrane helix</keyword>
<evidence type="ECO:0000313" key="3">
    <source>
        <dbReference type="Proteomes" id="UP001230908"/>
    </source>
</evidence>
<evidence type="ECO:0000313" key="2">
    <source>
        <dbReference type="EMBL" id="MDQ7909048.1"/>
    </source>
</evidence>
<protein>
    <recommendedName>
        <fullName evidence="4">DUF2335 domain-containing protein</fullName>
    </recommendedName>
</protein>
<gene>
    <name evidence="2" type="ORF">RB614_31445</name>
</gene>
<accession>A0ABU0ZPT3</accession>
<keyword evidence="1" id="KW-0812">Transmembrane</keyword>
<sequence length="138" mass="14713">MSAELSTPISPAGLELARRLATALPADELQAALRALEPELCREHEWRLRSAQLKHEESQARRAHVLYLVGLGAGFLVSMTMLTGAVIVGVHGQPWLAAALSGPSVIALTTLFVLRRSDALATRAAAHRMPPNPGTPPV</sequence>
<dbReference type="RefSeq" id="WP_308716311.1">
    <property type="nucleotide sequence ID" value="NZ_JAVHUY010000037.1"/>
</dbReference>
<proteinExistence type="predicted"/>
<comment type="caution">
    <text evidence="2">The sequence shown here is derived from an EMBL/GenBank/DDBJ whole genome shotgun (WGS) entry which is preliminary data.</text>
</comment>
<reference evidence="2 3" key="1">
    <citation type="submission" date="2023-08" db="EMBL/GenBank/DDBJ databases">
        <title>Phytohabitans sansha sp. nov., isolated from marine sediment.</title>
        <authorList>
            <person name="Zhao Y."/>
            <person name="Yi K."/>
        </authorList>
    </citation>
    <scope>NUCLEOTIDE SEQUENCE [LARGE SCALE GENOMIC DNA]</scope>
    <source>
        <strain evidence="2 3">ZYX-F-186</strain>
    </source>
</reference>
<organism evidence="2 3">
    <name type="scientific">Phytohabitans maris</name>
    <dbReference type="NCBI Taxonomy" id="3071409"/>
    <lineage>
        <taxon>Bacteria</taxon>
        <taxon>Bacillati</taxon>
        <taxon>Actinomycetota</taxon>
        <taxon>Actinomycetes</taxon>
        <taxon>Micromonosporales</taxon>
        <taxon>Micromonosporaceae</taxon>
    </lineage>
</organism>
<feature type="transmembrane region" description="Helical" evidence="1">
    <location>
        <begin position="65"/>
        <end position="89"/>
    </location>
</feature>
<feature type="transmembrane region" description="Helical" evidence="1">
    <location>
        <begin position="95"/>
        <end position="114"/>
    </location>
</feature>
<dbReference type="Proteomes" id="UP001230908">
    <property type="component" value="Unassembled WGS sequence"/>
</dbReference>
<keyword evidence="1" id="KW-0472">Membrane</keyword>
<keyword evidence="3" id="KW-1185">Reference proteome</keyword>
<evidence type="ECO:0008006" key="4">
    <source>
        <dbReference type="Google" id="ProtNLM"/>
    </source>
</evidence>
<name>A0ABU0ZPT3_9ACTN</name>
<dbReference type="EMBL" id="JAVHUY010000037">
    <property type="protein sequence ID" value="MDQ7909048.1"/>
    <property type="molecule type" value="Genomic_DNA"/>
</dbReference>
<evidence type="ECO:0000256" key="1">
    <source>
        <dbReference type="SAM" id="Phobius"/>
    </source>
</evidence>